<name>A0A183J7Y8_9BILA</name>
<dbReference type="WBParaSite" id="SBAD_0001238601-mRNA-1">
    <property type="protein sequence ID" value="SBAD_0001238601-mRNA-1"/>
    <property type="gene ID" value="SBAD_0001238601"/>
</dbReference>
<evidence type="ECO:0000313" key="3">
    <source>
        <dbReference type="WBParaSite" id="SBAD_0001238601-mRNA-1"/>
    </source>
</evidence>
<reference evidence="3" key="1">
    <citation type="submission" date="2016-06" db="UniProtKB">
        <authorList>
            <consortium name="WormBaseParasite"/>
        </authorList>
    </citation>
    <scope>IDENTIFICATION</scope>
</reference>
<proteinExistence type="predicted"/>
<organism evidence="3">
    <name type="scientific">Soboliphyme baturini</name>
    <dbReference type="NCBI Taxonomy" id="241478"/>
    <lineage>
        <taxon>Eukaryota</taxon>
        <taxon>Metazoa</taxon>
        <taxon>Ecdysozoa</taxon>
        <taxon>Nematoda</taxon>
        <taxon>Enoplea</taxon>
        <taxon>Dorylaimia</taxon>
        <taxon>Dioctophymatida</taxon>
        <taxon>Dioctophymatoidea</taxon>
        <taxon>Soboliphymatidae</taxon>
        <taxon>Soboliphyme</taxon>
    </lineage>
</organism>
<dbReference type="EMBL" id="UZAM01016735">
    <property type="protein sequence ID" value="VDP44529.1"/>
    <property type="molecule type" value="Genomic_DNA"/>
</dbReference>
<evidence type="ECO:0000313" key="1">
    <source>
        <dbReference type="EMBL" id="VDP44529.1"/>
    </source>
</evidence>
<keyword evidence="2" id="KW-1185">Reference proteome</keyword>
<sequence length="91" mass="9584">MKKGASWLPNVASKAKADSWKKFGDALESYFQAANKCLYSFETGGNLALALSVAASAHSVALIPSLEAGCGAIRSWAEWAWAWACPSESGS</sequence>
<accession>A0A183J7Y8</accession>
<protein>
    <submittedName>
        <fullName evidence="3">PALP domain-containing protein</fullName>
    </submittedName>
</protein>
<gene>
    <name evidence="1" type="ORF">SBAD_LOCUS11986</name>
</gene>
<dbReference type="Proteomes" id="UP000270296">
    <property type="component" value="Unassembled WGS sequence"/>
</dbReference>
<dbReference type="AlphaFoldDB" id="A0A183J7Y8"/>
<reference evidence="1 2" key="2">
    <citation type="submission" date="2018-11" db="EMBL/GenBank/DDBJ databases">
        <authorList>
            <consortium name="Pathogen Informatics"/>
        </authorList>
    </citation>
    <scope>NUCLEOTIDE SEQUENCE [LARGE SCALE GENOMIC DNA]</scope>
</reference>
<evidence type="ECO:0000313" key="2">
    <source>
        <dbReference type="Proteomes" id="UP000270296"/>
    </source>
</evidence>